<keyword evidence="1" id="KW-1133">Transmembrane helix</keyword>
<keyword evidence="3" id="KW-1185">Reference proteome</keyword>
<dbReference type="EMBL" id="NGAF01000083">
    <property type="protein sequence ID" value="OXR39701.1"/>
    <property type="molecule type" value="Genomic_DNA"/>
</dbReference>
<evidence type="ECO:0000313" key="3">
    <source>
        <dbReference type="Proteomes" id="UP000215506"/>
    </source>
</evidence>
<keyword evidence="1" id="KW-0472">Membrane</keyword>
<reference evidence="2 3" key="1">
    <citation type="submission" date="2017-07" db="EMBL/GenBank/DDBJ databases">
        <title>First draft Genome Sequence of Nocardia cerradoensis isolated from human infection.</title>
        <authorList>
            <person name="Carrasco G."/>
        </authorList>
    </citation>
    <scope>NUCLEOTIDE SEQUENCE [LARGE SCALE GENOMIC DNA]</scope>
    <source>
        <strain evidence="2 3">CNM20130759</strain>
    </source>
</reference>
<sequence>MNAWALLGLAVCIGLPLSVLIATLVVPQLIPKDRKVDAIRRRIENEDR</sequence>
<evidence type="ECO:0000313" key="2">
    <source>
        <dbReference type="EMBL" id="OXR39701.1"/>
    </source>
</evidence>
<dbReference type="AlphaFoldDB" id="A0A231GT97"/>
<dbReference type="Proteomes" id="UP000215506">
    <property type="component" value="Unassembled WGS sequence"/>
</dbReference>
<proteinExistence type="predicted"/>
<evidence type="ECO:0000256" key="1">
    <source>
        <dbReference type="SAM" id="Phobius"/>
    </source>
</evidence>
<name>A0A231GT97_9NOCA</name>
<protein>
    <submittedName>
        <fullName evidence="2">Uncharacterized protein</fullName>
    </submittedName>
</protein>
<keyword evidence="1" id="KW-0812">Transmembrane</keyword>
<accession>A0A231GT97</accession>
<dbReference type="RefSeq" id="WP_189595164.1">
    <property type="nucleotide sequence ID" value="NZ_NGAF01000083.1"/>
</dbReference>
<organism evidence="2 3">
    <name type="scientific">Nocardia cerradoensis</name>
    <dbReference type="NCBI Taxonomy" id="85688"/>
    <lineage>
        <taxon>Bacteria</taxon>
        <taxon>Bacillati</taxon>
        <taxon>Actinomycetota</taxon>
        <taxon>Actinomycetes</taxon>
        <taxon>Mycobacteriales</taxon>
        <taxon>Nocardiaceae</taxon>
        <taxon>Nocardia</taxon>
    </lineage>
</organism>
<comment type="caution">
    <text evidence="2">The sequence shown here is derived from an EMBL/GenBank/DDBJ whole genome shotgun (WGS) entry which is preliminary data.</text>
</comment>
<gene>
    <name evidence="2" type="ORF">B7C42_08225</name>
</gene>
<feature type="transmembrane region" description="Helical" evidence="1">
    <location>
        <begin position="6"/>
        <end position="26"/>
    </location>
</feature>